<evidence type="ECO:0000259" key="8">
    <source>
        <dbReference type="Pfam" id="PF14369"/>
    </source>
</evidence>
<dbReference type="PANTHER" id="PTHR15710:SF188">
    <property type="entry name" value="E3 UBIQUITIN-PROTEIN LIGASE RING1-LIKE"/>
    <property type="match status" value="1"/>
</dbReference>
<dbReference type="InterPro" id="IPR001841">
    <property type="entry name" value="Znf_RING"/>
</dbReference>
<dbReference type="PANTHER" id="PTHR15710">
    <property type="entry name" value="E3 UBIQUITIN-PROTEIN LIGASE PRAJA"/>
    <property type="match status" value="1"/>
</dbReference>
<comment type="catalytic activity">
    <reaction evidence="1">
        <text>S-ubiquitinyl-[E2 ubiquitin-conjugating enzyme]-L-cysteine + [acceptor protein]-L-lysine = [E2 ubiquitin-conjugating enzyme]-L-cysteine + N(6)-ubiquitinyl-[acceptor protein]-L-lysine.</text>
        <dbReference type="EC" id="2.3.2.27"/>
    </reaction>
</comment>
<evidence type="ECO:0000256" key="3">
    <source>
        <dbReference type="ARBA" id="ARBA00022679"/>
    </source>
</evidence>
<evidence type="ECO:0000313" key="11">
    <source>
        <dbReference type="Proteomes" id="UP000653305"/>
    </source>
</evidence>
<dbReference type="Proteomes" id="UP000653305">
    <property type="component" value="Unassembled WGS sequence"/>
</dbReference>
<feature type="domain" description="E3 ubiquitin-protein ligase RNF126-like zinc-ribbon" evidence="8">
    <location>
        <begin position="7"/>
        <end position="37"/>
    </location>
</feature>
<feature type="domain" description="RING-type" evidence="9">
    <location>
        <begin position="149"/>
        <end position="175"/>
    </location>
</feature>
<evidence type="ECO:0000259" key="9">
    <source>
        <dbReference type="Pfam" id="PF17123"/>
    </source>
</evidence>
<dbReference type="GO" id="GO:0005737">
    <property type="term" value="C:cytoplasm"/>
    <property type="evidence" value="ECO:0007669"/>
    <property type="project" value="TreeGrafter"/>
</dbReference>
<dbReference type="Pfam" id="PF17123">
    <property type="entry name" value="zf-RING_11"/>
    <property type="match status" value="1"/>
</dbReference>
<dbReference type="Gene3D" id="3.30.40.10">
    <property type="entry name" value="Zinc/RING finger domain, C3HC4 (zinc finger)"/>
    <property type="match status" value="1"/>
</dbReference>
<sequence>MSIDAGTHWCYSCGEPVHLQRQNTVCPDCNGYFIHELGDTTSINTEENNQRPTFINVISNFLTQQLSVRGNNTSDGNSLNGGLLEFLNETLGFGQENGDDYFIAPRVEEFPERPNPNAPNVPPPASRFSIDALLTIKISKKHVRLELTCAVCTEKFELGSRVSKLPCKHLYHSTCPVCRLELSSPQMTNDSRRSRRRGRWSSLWWFCSPRSDFHHNVTVEPSSVSYCQDDHRNREYSYWPFEY</sequence>
<evidence type="ECO:0000256" key="5">
    <source>
        <dbReference type="ARBA" id="ARBA00022771"/>
    </source>
</evidence>
<keyword evidence="11" id="KW-1185">Reference proteome</keyword>
<dbReference type="GO" id="GO:0016567">
    <property type="term" value="P:protein ubiquitination"/>
    <property type="evidence" value="ECO:0007669"/>
    <property type="project" value="TreeGrafter"/>
</dbReference>
<evidence type="ECO:0000256" key="4">
    <source>
        <dbReference type="ARBA" id="ARBA00022723"/>
    </source>
</evidence>
<reference evidence="10" key="1">
    <citation type="submission" date="2020-07" db="EMBL/GenBank/DDBJ databases">
        <title>Ethylene signaling mediates host invasion by parasitic plants.</title>
        <authorList>
            <person name="Yoshida S."/>
        </authorList>
    </citation>
    <scope>NUCLEOTIDE SEQUENCE</scope>
    <source>
        <strain evidence="10">Okayama</strain>
    </source>
</reference>
<dbReference type="SUPFAM" id="SSF57850">
    <property type="entry name" value="RING/U-box"/>
    <property type="match status" value="1"/>
</dbReference>
<keyword evidence="4" id="KW-0479">Metal-binding</keyword>
<dbReference type="EC" id="2.3.2.27" evidence="2"/>
<dbReference type="EMBL" id="BMAC01000761">
    <property type="protein sequence ID" value="GFQ02634.1"/>
    <property type="molecule type" value="Genomic_DNA"/>
</dbReference>
<keyword evidence="7" id="KW-0862">Zinc</keyword>
<organism evidence="10 11">
    <name type="scientific">Phtheirospermum japonicum</name>
    <dbReference type="NCBI Taxonomy" id="374723"/>
    <lineage>
        <taxon>Eukaryota</taxon>
        <taxon>Viridiplantae</taxon>
        <taxon>Streptophyta</taxon>
        <taxon>Embryophyta</taxon>
        <taxon>Tracheophyta</taxon>
        <taxon>Spermatophyta</taxon>
        <taxon>Magnoliopsida</taxon>
        <taxon>eudicotyledons</taxon>
        <taxon>Gunneridae</taxon>
        <taxon>Pentapetalae</taxon>
        <taxon>asterids</taxon>
        <taxon>lamiids</taxon>
        <taxon>Lamiales</taxon>
        <taxon>Orobanchaceae</taxon>
        <taxon>Orobanchaceae incertae sedis</taxon>
        <taxon>Phtheirospermum</taxon>
    </lineage>
</organism>
<dbReference type="OrthoDB" id="8062037at2759"/>
<keyword evidence="5" id="KW-0863">Zinc-finger</keyword>
<gene>
    <name evidence="10" type="ORF">PHJA_002407400</name>
</gene>
<protein>
    <recommendedName>
        <fullName evidence="2">RING-type E3 ubiquitin transferase</fullName>
        <ecNumber evidence="2">2.3.2.27</ecNumber>
    </recommendedName>
</protein>
<dbReference type="InterPro" id="IPR013083">
    <property type="entry name" value="Znf_RING/FYVE/PHD"/>
</dbReference>
<dbReference type="Pfam" id="PF14369">
    <property type="entry name" value="Zn_ribbon_19"/>
    <property type="match status" value="1"/>
</dbReference>
<keyword evidence="3" id="KW-0808">Transferase</keyword>
<dbReference type="GO" id="GO:0061630">
    <property type="term" value="F:ubiquitin protein ligase activity"/>
    <property type="evidence" value="ECO:0007669"/>
    <property type="project" value="UniProtKB-EC"/>
</dbReference>
<evidence type="ECO:0000256" key="7">
    <source>
        <dbReference type="ARBA" id="ARBA00022833"/>
    </source>
</evidence>
<evidence type="ECO:0000256" key="6">
    <source>
        <dbReference type="ARBA" id="ARBA00022786"/>
    </source>
</evidence>
<accession>A0A830D348</accession>
<evidence type="ECO:0000256" key="2">
    <source>
        <dbReference type="ARBA" id="ARBA00012483"/>
    </source>
</evidence>
<name>A0A830D348_9LAMI</name>
<dbReference type="AlphaFoldDB" id="A0A830D348"/>
<evidence type="ECO:0000313" key="10">
    <source>
        <dbReference type="EMBL" id="GFQ02634.1"/>
    </source>
</evidence>
<proteinExistence type="predicted"/>
<evidence type="ECO:0000256" key="1">
    <source>
        <dbReference type="ARBA" id="ARBA00000900"/>
    </source>
</evidence>
<keyword evidence="6" id="KW-0833">Ubl conjugation pathway</keyword>
<comment type="caution">
    <text evidence="10">The sequence shown here is derived from an EMBL/GenBank/DDBJ whole genome shotgun (WGS) entry which is preliminary data.</text>
</comment>
<dbReference type="GO" id="GO:0008270">
    <property type="term" value="F:zinc ion binding"/>
    <property type="evidence" value="ECO:0007669"/>
    <property type="project" value="UniProtKB-KW"/>
</dbReference>
<dbReference type="InterPro" id="IPR039525">
    <property type="entry name" value="RNF126-like_zinc-ribbon"/>
</dbReference>